<keyword evidence="3" id="KW-1185">Reference proteome</keyword>
<dbReference type="SUPFAM" id="SSF50978">
    <property type="entry name" value="WD40 repeat-like"/>
    <property type="match status" value="1"/>
</dbReference>
<dbReference type="InterPro" id="IPR036322">
    <property type="entry name" value="WD40_repeat_dom_sf"/>
</dbReference>
<evidence type="ECO:0000256" key="1">
    <source>
        <dbReference type="PROSITE-ProRule" id="PRU00221"/>
    </source>
</evidence>
<name>A0AAD5TK11_9FUNG</name>
<feature type="repeat" description="WD" evidence="1">
    <location>
        <begin position="334"/>
        <end position="368"/>
    </location>
</feature>
<evidence type="ECO:0000313" key="3">
    <source>
        <dbReference type="Proteomes" id="UP001212152"/>
    </source>
</evidence>
<dbReference type="InterPro" id="IPR053299">
    <property type="entry name" value="ASTRA_WD_repeat"/>
</dbReference>
<protein>
    <submittedName>
        <fullName evidence="2">Uncharacterized protein</fullName>
    </submittedName>
</protein>
<organism evidence="2 3">
    <name type="scientific">Geranomyces variabilis</name>
    <dbReference type="NCBI Taxonomy" id="109894"/>
    <lineage>
        <taxon>Eukaryota</taxon>
        <taxon>Fungi</taxon>
        <taxon>Fungi incertae sedis</taxon>
        <taxon>Chytridiomycota</taxon>
        <taxon>Chytridiomycota incertae sedis</taxon>
        <taxon>Chytridiomycetes</taxon>
        <taxon>Spizellomycetales</taxon>
        <taxon>Powellomycetaceae</taxon>
        <taxon>Geranomyces</taxon>
    </lineage>
</organism>
<dbReference type="InterPro" id="IPR001680">
    <property type="entry name" value="WD40_rpt"/>
</dbReference>
<proteinExistence type="predicted"/>
<gene>
    <name evidence="2" type="ORF">HDU87_003453</name>
</gene>
<dbReference type="PROSITE" id="PS50082">
    <property type="entry name" value="WD_REPEATS_2"/>
    <property type="match status" value="2"/>
</dbReference>
<dbReference type="InterPro" id="IPR015943">
    <property type="entry name" value="WD40/YVTN_repeat-like_dom_sf"/>
</dbReference>
<dbReference type="Gene3D" id="2.130.10.10">
    <property type="entry name" value="YVTN repeat-like/Quinoprotein amine dehydrogenase"/>
    <property type="match status" value="2"/>
</dbReference>
<keyword evidence="1" id="KW-0853">WD repeat</keyword>
<comment type="caution">
    <text evidence="2">The sequence shown here is derived from an EMBL/GenBank/DDBJ whole genome shotgun (WGS) entry which is preliminary data.</text>
</comment>
<sequence>MALAPPSSSSSTPSIVVGGTDHAVYRVAGSASGLSLTQTLYTKTAGHTEWVTCVAAAPDDTVVSGGMDSYVMVWPPRRASCMPLFGHEAPITQLALVNSDSVLSASYDGTILLHNLNNPTALASWGGDVDGAIAAGDYMALTRNPILGLAVTSQTLWASTKDGRLLQFARNTPSVTPTTTIRAHRGATRIAIPRKDAPDSVVTTAGNLDGAIKMFDTRIPAEKGRCVRRLEQALHRGGVTNLLALENGSTLVSCGGGDGHIKVIDAASLAVIADHEVVPGMQAGNAAASVYDLVPWGRDGVVAAWGDGRVWASQDIGAGQSAPAGQAVWFDAREQGICNALKSVRITHDGKAIVGAGDDGCVVWWDIP</sequence>
<evidence type="ECO:0000313" key="2">
    <source>
        <dbReference type="EMBL" id="KAJ3178630.1"/>
    </source>
</evidence>
<dbReference type="PROSITE" id="PS50294">
    <property type="entry name" value="WD_REPEATS_REGION"/>
    <property type="match status" value="2"/>
</dbReference>
<feature type="repeat" description="WD" evidence="1">
    <location>
        <begin position="44"/>
        <end position="74"/>
    </location>
</feature>
<accession>A0AAD5TK11</accession>
<dbReference type="Pfam" id="PF00400">
    <property type="entry name" value="WD40"/>
    <property type="match status" value="3"/>
</dbReference>
<dbReference type="SMART" id="SM00320">
    <property type="entry name" value="WD40"/>
    <property type="match status" value="5"/>
</dbReference>
<dbReference type="PANTHER" id="PTHR44156">
    <property type="entry name" value="SUPERNUMERARY LIMBS, ISOFORM B-RELATED"/>
    <property type="match status" value="1"/>
</dbReference>
<dbReference type="EMBL" id="JADGJQ010000025">
    <property type="protein sequence ID" value="KAJ3178630.1"/>
    <property type="molecule type" value="Genomic_DNA"/>
</dbReference>
<reference evidence="2" key="1">
    <citation type="submission" date="2020-05" db="EMBL/GenBank/DDBJ databases">
        <title>Phylogenomic resolution of chytrid fungi.</title>
        <authorList>
            <person name="Stajich J.E."/>
            <person name="Amses K."/>
            <person name="Simmons R."/>
            <person name="Seto K."/>
            <person name="Myers J."/>
            <person name="Bonds A."/>
            <person name="Quandt C.A."/>
            <person name="Barry K."/>
            <person name="Liu P."/>
            <person name="Grigoriev I."/>
            <person name="Longcore J.E."/>
            <person name="James T.Y."/>
        </authorList>
    </citation>
    <scope>NUCLEOTIDE SEQUENCE</scope>
    <source>
        <strain evidence="2">JEL0379</strain>
    </source>
</reference>
<dbReference type="Proteomes" id="UP001212152">
    <property type="component" value="Unassembled WGS sequence"/>
</dbReference>
<dbReference type="AlphaFoldDB" id="A0AAD5TK11"/>